<dbReference type="Proteomes" id="UP000054703">
    <property type="component" value="Unassembled WGS sequence"/>
</dbReference>
<dbReference type="AlphaFoldDB" id="A0A0W0YUC9"/>
<evidence type="ECO:0000313" key="1">
    <source>
        <dbReference type="EMBL" id="KTD60465.1"/>
    </source>
</evidence>
<name>A0A0W0YUC9_9GAMM</name>
<sequence length="291" mass="34099">MNNNLIADFDHKIRKYLNSLKLPDRECEHVFHYCSLEAGLGILKSECLWMSHHRYMNDPSEIGYSMDLIQGCVRSNLNGDVRDNVLYFLENQIAENYHCLITSFLEKEDYMPGWRYYAENGKGVAMKFKKTVFIQTTFPEIITTGSVIYDTLQRDIINKILSIFLTYSPENQKLLQPELVNQLIVLMPYFKVNDYQDEWEWRACSIRLFNPILKIYLPSPPPDLLLIDSQSKPIYQILNFSLDDLAGITFGPCCDGVYSENQFRKIFLQKGVSEERIRNFNFGVSTRRYRS</sequence>
<organism evidence="1 2">
    <name type="scientific">Legionella santicrucis</name>
    <dbReference type="NCBI Taxonomy" id="45074"/>
    <lineage>
        <taxon>Bacteria</taxon>
        <taxon>Pseudomonadati</taxon>
        <taxon>Pseudomonadota</taxon>
        <taxon>Gammaproteobacteria</taxon>
        <taxon>Legionellales</taxon>
        <taxon>Legionellaceae</taxon>
        <taxon>Legionella</taxon>
    </lineage>
</organism>
<evidence type="ECO:0000313" key="2">
    <source>
        <dbReference type="Proteomes" id="UP000054703"/>
    </source>
</evidence>
<dbReference type="STRING" id="45074.Lsan_2017"/>
<evidence type="ECO:0008006" key="3">
    <source>
        <dbReference type="Google" id="ProtNLM"/>
    </source>
</evidence>
<dbReference type="Pfam" id="PF11185">
    <property type="entry name" value="DUF2971"/>
    <property type="match status" value="1"/>
</dbReference>
<keyword evidence="2" id="KW-1185">Reference proteome</keyword>
<gene>
    <name evidence="1" type="ORF">Lsan_2017</name>
</gene>
<reference evidence="1 2" key="1">
    <citation type="submission" date="2015-11" db="EMBL/GenBank/DDBJ databases">
        <title>Genomic analysis of 38 Legionella species identifies large and diverse effector repertoires.</title>
        <authorList>
            <person name="Burstein D."/>
            <person name="Amaro F."/>
            <person name="Zusman T."/>
            <person name="Lifshitz Z."/>
            <person name="Cohen O."/>
            <person name="Gilbert J.A."/>
            <person name="Pupko T."/>
            <person name="Shuman H.A."/>
            <person name="Segal G."/>
        </authorList>
    </citation>
    <scope>NUCLEOTIDE SEQUENCE [LARGE SCALE GENOMIC DNA]</scope>
    <source>
        <strain evidence="1 2">SC-63-C7</strain>
    </source>
</reference>
<dbReference type="EMBL" id="LNYU01000049">
    <property type="protein sequence ID" value="KTD60465.1"/>
    <property type="molecule type" value="Genomic_DNA"/>
</dbReference>
<dbReference type="PATRIC" id="fig|45074.5.peg.2152"/>
<accession>A0A0W0YUC9</accession>
<dbReference type="InterPro" id="IPR021352">
    <property type="entry name" value="DUF2971"/>
</dbReference>
<protein>
    <recommendedName>
        <fullName evidence="3">DUF2971 domain-containing protein</fullName>
    </recommendedName>
</protein>
<comment type="caution">
    <text evidence="1">The sequence shown here is derived from an EMBL/GenBank/DDBJ whole genome shotgun (WGS) entry which is preliminary data.</text>
</comment>
<proteinExistence type="predicted"/>
<dbReference type="RefSeq" id="WP_058514287.1">
    <property type="nucleotide sequence ID" value="NZ_CAAAIH010000033.1"/>
</dbReference>